<dbReference type="Pfam" id="PF13279">
    <property type="entry name" value="4HBT_2"/>
    <property type="match status" value="1"/>
</dbReference>
<dbReference type="InterPro" id="IPR050563">
    <property type="entry name" value="4-hydroxybenzoyl-CoA_TE"/>
</dbReference>
<dbReference type="Gene3D" id="3.10.129.10">
    <property type="entry name" value="Hotdog Thioesterase"/>
    <property type="match status" value="1"/>
</dbReference>
<dbReference type="GO" id="GO:0047617">
    <property type="term" value="F:fatty acyl-CoA hydrolase activity"/>
    <property type="evidence" value="ECO:0007669"/>
    <property type="project" value="TreeGrafter"/>
</dbReference>
<accession>A0A370FCE1</accession>
<comment type="caution">
    <text evidence="1">The sequence shown here is derived from an EMBL/GenBank/DDBJ whole genome shotgun (WGS) entry which is preliminary data.</text>
</comment>
<keyword evidence="2" id="KW-1185">Reference proteome</keyword>
<organism evidence="1 2">
    <name type="scientific">Pseudacidovorax intermedius</name>
    <dbReference type="NCBI Taxonomy" id="433924"/>
    <lineage>
        <taxon>Bacteria</taxon>
        <taxon>Pseudomonadati</taxon>
        <taxon>Pseudomonadota</taxon>
        <taxon>Betaproteobacteria</taxon>
        <taxon>Burkholderiales</taxon>
        <taxon>Comamonadaceae</taxon>
        <taxon>Pseudacidovorax</taxon>
    </lineage>
</organism>
<reference evidence="1 2" key="1">
    <citation type="submission" date="2018-07" db="EMBL/GenBank/DDBJ databases">
        <title>Genomic Encyclopedia of Type Strains, Phase IV (KMG-IV): sequencing the most valuable type-strain genomes for metagenomic binning, comparative biology and taxonomic classification.</title>
        <authorList>
            <person name="Goeker M."/>
        </authorList>
    </citation>
    <scope>NUCLEOTIDE SEQUENCE [LARGE SCALE GENOMIC DNA]</scope>
    <source>
        <strain evidence="1 2">DSM 21352</strain>
    </source>
</reference>
<evidence type="ECO:0000313" key="2">
    <source>
        <dbReference type="Proteomes" id="UP000255265"/>
    </source>
</evidence>
<dbReference type="Proteomes" id="UP000255265">
    <property type="component" value="Unassembled WGS sequence"/>
</dbReference>
<protein>
    <submittedName>
        <fullName evidence="1">4-hydroxybenzoyl-CoA thioesterase</fullName>
    </submittedName>
</protein>
<name>A0A370FCE1_9BURK</name>
<evidence type="ECO:0000313" key="1">
    <source>
        <dbReference type="EMBL" id="RDI22871.1"/>
    </source>
</evidence>
<dbReference type="InterPro" id="IPR029069">
    <property type="entry name" value="HotDog_dom_sf"/>
</dbReference>
<sequence>MIRVATSVDQAETADSPPGRFARTQLIRFSHCDPAGIVFFPQYLVMFNQLVEDWFNDGLGVNYAGMIAGRHIGLPIVRLECDFRAISRLGDTVELGLAVERAGGRSLTLALQCTGTDGELRVASRQVLVFTSLQTHRAIDLPPDVREALTRFAPDPAHH</sequence>
<gene>
    <name evidence="1" type="ORF">DFR41_107274</name>
</gene>
<dbReference type="RefSeq" id="WP_425326709.1">
    <property type="nucleotide sequence ID" value="NZ_QQAV01000007.1"/>
</dbReference>
<dbReference type="PANTHER" id="PTHR31793:SF24">
    <property type="entry name" value="LONG-CHAIN ACYL-COA THIOESTERASE FADM"/>
    <property type="match status" value="1"/>
</dbReference>
<dbReference type="EMBL" id="QQAV01000007">
    <property type="protein sequence ID" value="RDI22871.1"/>
    <property type="molecule type" value="Genomic_DNA"/>
</dbReference>
<dbReference type="PANTHER" id="PTHR31793">
    <property type="entry name" value="4-HYDROXYBENZOYL-COA THIOESTERASE FAMILY MEMBER"/>
    <property type="match status" value="1"/>
</dbReference>
<dbReference type="SUPFAM" id="SSF54637">
    <property type="entry name" value="Thioesterase/thiol ester dehydrase-isomerase"/>
    <property type="match status" value="1"/>
</dbReference>
<dbReference type="CDD" id="cd00586">
    <property type="entry name" value="4HBT"/>
    <property type="match status" value="1"/>
</dbReference>
<dbReference type="STRING" id="433924.NS331_13765"/>
<proteinExistence type="predicted"/>
<dbReference type="AlphaFoldDB" id="A0A370FCE1"/>